<dbReference type="Proteomes" id="UP000005813">
    <property type="component" value="Unassembled WGS sequence"/>
</dbReference>
<dbReference type="RefSeq" id="WP_004276808.1">
    <property type="nucleotide sequence ID" value="NZ_GL622227.1"/>
</dbReference>
<sequence length="49" mass="5552">MRIHKALFEVAGSIHEAQKEVLKELLAKGLKVLSCSRWSCGKIAWRIIC</sequence>
<comment type="caution">
    <text evidence="1">The sequence shown here is derived from an EMBL/GenBank/DDBJ whole genome shotgun (WGS) entry which is preliminary data.</text>
</comment>
<evidence type="ECO:0000313" key="2">
    <source>
        <dbReference type="Proteomes" id="UP000005813"/>
    </source>
</evidence>
<reference evidence="1 2" key="1">
    <citation type="submission" date="2010-12" db="EMBL/GenBank/DDBJ databases">
        <authorList>
            <person name="Muzny D."/>
            <person name="Qin X."/>
            <person name="Buhay C."/>
            <person name="Dugan-Rocha S."/>
            <person name="Ding Y."/>
            <person name="Chen G."/>
            <person name="Hawes A."/>
            <person name="Holder M."/>
            <person name="Jhangiani S."/>
            <person name="Johnson A."/>
            <person name="Khan Z."/>
            <person name="Li Z."/>
            <person name="Liu W."/>
            <person name="Liu X."/>
            <person name="Perez L."/>
            <person name="Shen H."/>
            <person name="Wang Q."/>
            <person name="Watt J."/>
            <person name="Xi L."/>
            <person name="Xin Y."/>
            <person name="Zhou J."/>
            <person name="Deng J."/>
            <person name="Jiang H."/>
            <person name="Liu Y."/>
            <person name="Qu J."/>
            <person name="Song X.-Z."/>
            <person name="Zhang L."/>
            <person name="Villasana D."/>
            <person name="Johnson A."/>
            <person name="Liu J."/>
            <person name="Liyanage D."/>
            <person name="Lorensuhewa L."/>
            <person name="Robinson T."/>
            <person name="Song A."/>
            <person name="Song B.-B."/>
            <person name="Dinh H."/>
            <person name="Thornton R."/>
            <person name="Coyle M."/>
            <person name="Francisco L."/>
            <person name="Jackson L."/>
            <person name="Javaid M."/>
            <person name="Korchina V."/>
            <person name="Kovar C."/>
            <person name="Mata R."/>
            <person name="Mathew T."/>
            <person name="Ngo R."/>
            <person name="Nguyen L."/>
            <person name="Nguyen N."/>
            <person name="Okwuonu G."/>
            <person name="Ongeri F."/>
            <person name="Pham C."/>
            <person name="Simmons D."/>
            <person name="Wilczek-Boney K."/>
            <person name="Hale W."/>
            <person name="Jakkamsetti A."/>
            <person name="Pham P."/>
            <person name="Ruth R."/>
            <person name="San Lucas F."/>
            <person name="Warren J."/>
            <person name="Zhang J."/>
            <person name="Zhao Z."/>
            <person name="Zhou C."/>
            <person name="Zhu D."/>
            <person name="Lee S."/>
            <person name="Bess C."/>
            <person name="Blankenburg K."/>
            <person name="Forbes L."/>
            <person name="Fu Q."/>
            <person name="Gubbala S."/>
            <person name="Hirani K."/>
            <person name="Jayaseelan J.C."/>
            <person name="Lara F."/>
            <person name="Munidasa M."/>
            <person name="Palculict T."/>
            <person name="Patil S."/>
            <person name="Pu L.-L."/>
            <person name="Saada N."/>
            <person name="Tang L."/>
            <person name="Weissenberger G."/>
            <person name="Zhu Y."/>
            <person name="Hemphill L."/>
            <person name="Shang Y."/>
            <person name="Youmans B."/>
            <person name="Ayvaz T."/>
            <person name="Ross M."/>
            <person name="Santibanez J."/>
            <person name="Aqrawi P."/>
            <person name="Gross S."/>
            <person name="Joshi V."/>
            <person name="Fowler G."/>
            <person name="Nazareth L."/>
            <person name="Reid J."/>
            <person name="Worley K."/>
            <person name="Petrosino J."/>
            <person name="Highlander S."/>
            <person name="Gibbs R."/>
        </authorList>
    </citation>
    <scope>NUCLEOTIDE SEQUENCE [LARGE SCALE GENOMIC DNA]</scope>
    <source>
        <strain evidence="1 2">JV21</strain>
    </source>
</reference>
<dbReference type="AlphaFoldDB" id="A0A828QWU7"/>
<dbReference type="EMBL" id="AEPU01000008">
    <property type="protein sequence ID" value="EFU72481.1"/>
    <property type="molecule type" value="Genomic_DNA"/>
</dbReference>
<organism evidence="1 2">
    <name type="scientific">Campylobacter upsaliensis JV21</name>
    <dbReference type="NCBI Taxonomy" id="888826"/>
    <lineage>
        <taxon>Bacteria</taxon>
        <taxon>Pseudomonadati</taxon>
        <taxon>Campylobacterota</taxon>
        <taxon>Epsilonproteobacteria</taxon>
        <taxon>Campylobacterales</taxon>
        <taxon>Campylobacteraceae</taxon>
        <taxon>Campylobacter</taxon>
    </lineage>
</organism>
<dbReference type="EC" id="3.5.1.1" evidence="1"/>
<accession>A0A828QWU7</accession>
<keyword evidence="1" id="KW-0378">Hydrolase</keyword>
<evidence type="ECO:0000313" key="1">
    <source>
        <dbReference type="EMBL" id="EFU72481.1"/>
    </source>
</evidence>
<name>A0A828QWU7_CAMUP</name>
<gene>
    <name evidence="1" type="primary">ansA</name>
    <name evidence="1" type="ORF">HMPREF9400_0229</name>
</gene>
<proteinExistence type="predicted"/>
<protein>
    <submittedName>
        <fullName evidence="1">L-asparaginase</fullName>
        <ecNumber evidence="1">3.5.1.1</ecNumber>
    </submittedName>
</protein>
<dbReference type="GO" id="GO:0004067">
    <property type="term" value="F:asparaginase activity"/>
    <property type="evidence" value="ECO:0007669"/>
    <property type="project" value="UniProtKB-EC"/>
</dbReference>